<accession>A0ABN0UPU7</accession>
<feature type="domain" description="tRNA wybutosine-synthesis" evidence="2">
    <location>
        <begin position="171"/>
        <end position="217"/>
    </location>
</feature>
<dbReference type="NCBIfam" id="TIGR03084">
    <property type="entry name" value="TIGR03084 family metal-binding protein"/>
    <property type="match status" value="1"/>
</dbReference>
<feature type="region of interest" description="Disordered" evidence="1">
    <location>
        <begin position="237"/>
        <end position="258"/>
    </location>
</feature>
<dbReference type="InterPro" id="IPR024344">
    <property type="entry name" value="MDMPI_metal-binding"/>
</dbReference>
<dbReference type="NCBIfam" id="TIGR03083">
    <property type="entry name" value="maleylpyruvate isomerase family mycothiol-dependent enzyme"/>
    <property type="match status" value="1"/>
</dbReference>
<evidence type="ECO:0000313" key="4">
    <source>
        <dbReference type="EMBL" id="GAA0257648.1"/>
    </source>
</evidence>
<evidence type="ECO:0000259" key="3">
    <source>
        <dbReference type="Pfam" id="PF11716"/>
    </source>
</evidence>
<evidence type="ECO:0000256" key="1">
    <source>
        <dbReference type="SAM" id="MobiDB-lite"/>
    </source>
</evidence>
<proteinExistence type="predicted"/>
<dbReference type="Pfam" id="PF08608">
    <property type="entry name" value="Wyosine_form"/>
    <property type="match status" value="1"/>
</dbReference>
<dbReference type="Proteomes" id="UP001500416">
    <property type="component" value="Unassembled WGS sequence"/>
</dbReference>
<reference evidence="4 5" key="1">
    <citation type="journal article" date="2019" name="Int. J. Syst. Evol. Microbiol.">
        <title>The Global Catalogue of Microorganisms (GCM) 10K type strain sequencing project: providing services to taxonomists for standard genome sequencing and annotation.</title>
        <authorList>
            <consortium name="The Broad Institute Genomics Platform"/>
            <consortium name="The Broad Institute Genome Sequencing Center for Infectious Disease"/>
            <person name="Wu L."/>
            <person name="Ma J."/>
        </authorList>
    </citation>
    <scope>NUCLEOTIDE SEQUENCE [LARGE SCALE GENOMIC DNA]</scope>
    <source>
        <strain evidence="4 5">JCM 3380</strain>
    </source>
</reference>
<evidence type="ECO:0000313" key="5">
    <source>
        <dbReference type="Proteomes" id="UP001500416"/>
    </source>
</evidence>
<dbReference type="RefSeq" id="WP_343938799.1">
    <property type="nucleotide sequence ID" value="NZ_BAAABU010000026.1"/>
</dbReference>
<dbReference type="InterPro" id="IPR017518">
    <property type="entry name" value="CHP03084"/>
</dbReference>
<evidence type="ECO:0000259" key="2">
    <source>
        <dbReference type="Pfam" id="PF08608"/>
    </source>
</evidence>
<keyword evidence="5" id="KW-1185">Reference proteome</keyword>
<protein>
    <submittedName>
        <fullName evidence="4">TIGR03084 family metal-binding protein</fullName>
    </submittedName>
</protein>
<dbReference type="InterPro" id="IPR034660">
    <property type="entry name" value="DinB/YfiT-like"/>
</dbReference>
<dbReference type="Gene3D" id="1.20.120.450">
    <property type="entry name" value="dinb family like domain"/>
    <property type="match status" value="1"/>
</dbReference>
<sequence>MITAVLNDLRAESQVLDDLVGSLDDWTIPTPAPGWTIAHQISHLRWTDRIATLAATDPEAFAEALRTATPDLVDRGAEEPVTLAQWRAGRAELERALLAVPAGVKVPWFGPPMSPASMATARLMETWAHGQDVADALGVTREPTHRLKHVAHIAVRAMGYAFLVNGLPVPTAPVRVELVGPGGERWTWGPEDAPDRITGPALDFCLLATRRRHRDDLDVRAAGEVATAWLPIAQAFAGPPGPGRAKGQSPAPGGVGSA</sequence>
<name>A0ABN0UPU7_9PSEU</name>
<dbReference type="InterPro" id="IPR017517">
    <property type="entry name" value="Maleyloyr_isom"/>
</dbReference>
<dbReference type="SUPFAM" id="SSF109854">
    <property type="entry name" value="DinB/YfiT-like putative metalloenzymes"/>
    <property type="match status" value="1"/>
</dbReference>
<organism evidence="4 5">
    <name type="scientific">Saccharothrix mutabilis subsp. mutabilis</name>
    <dbReference type="NCBI Taxonomy" id="66855"/>
    <lineage>
        <taxon>Bacteria</taxon>
        <taxon>Bacillati</taxon>
        <taxon>Actinomycetota</taxon>
        <taxon>Actinomycetes</taxon>
        <taxon>Pseudonocardiales</taxon>
        <taxon>Pseudonocardiaceae</taxon>
        <taxon>Saccharothrix</taxon>
    </lineage>
</organism>
<gene>
    <name evidence="4" type="ORF">GCM10010492_68280</name>
</gene>
<comment type="caution">
    <text evidence="4">The sequence shown here is derived from an EMBL/GenBank/DDBJ whole genome shotgun (WGS) entry which is preliminary data.</text>
</comment>
<dbReference type="InterPro" id="IPR013917">
    <property type="entry name" value="tRNA_wybutosine-synth"/>
</dbReference>
<dbReference type="EMBL" id="BAAABU010000026">
    <property type="protein sequence ID" value="GAA0257648.1"/>
    <property type="molecule type" value="Genomic_DNA"/>
</dbReference>
<dbReference type="Pfam" id="PF11716">
    <property type="entry name" value="MDMPI_N"/>
    <property type="match status" value="1"/>
</dbReference>
<feature type="domain" description="Mycothiol-dependent maleylpyruvate isomerase metal-binding" evidence="3">
    <location>
        <begin position="9"/>
        <end position="134"/>
    </location>
</feature>